<proteinExistence type="predicted"/>
<dbReference type="EMBL" id="JACVVK020000302">
    <property type="protein sequence ID" value="KAK7479447.1"/>
    <property type="molecule type" value="Genomic_DNA"/>
</dbReference>
<sequence length="150" mass="17492">MSRKRFTSRSGKCSVSAANKHCHCCTDFHQEYVISRCYYFVRSTSSHANAIPPGVRHLTLLLFRQKYVISGVGIPSEVRHLTLSLFHQEYVTSRCYYFVRSRSSQESVFRQKYVISRCRYSLRSTSSHAVAIPSKVRHLMLSLFRQKYVI</sequence>
<name>A0ABD0JXM7_9CAEN</name>
<reference evidence="1 2" key="1">
    <citation type="journal article" date="2023" name="Sci. Data">
        <title>Genome assembly of the Korean intertidal mud-creeper Batillaria attramentaria.</title>
        <authorList>
            <person name="Patra A.K."/>
            <person name="Ho P.T."/>
            <person name="Jun S."/>
            <person name="Lee S.J."/>
            <person name="Kim Y."/>
            <person name="Won Y.J."/>
        </authorList>
    </citation>
    <scope>NUCLEOTIDE SEQUENCE [LARGE SCALE GENOMIC DNA]</scope>
    <source>
        <strain evidence="1">Wonlab-2016</strain>
    </source>
</reference>
<keyword evidence="2" id="KW-1185">Reference proteome</keyword>
<dbReference type="Proteomes" id="UP001519460">
    <property type="component" value="Unassembled WGS sequence"/>
</dbReference>
<evidence type="ECO:0000313" key="1">
    <source>
        <dbReference type="EMBL" id="KAK7479447.1"/>
    </source>
</evidence>
<protein>
    <submittedName>
        <fullName evidence="1">Uncharacterized protein</fullName>
    </submittedName>
</protein>
<organism evidence="1 2">
    <name type="scientific">Batillaria attramentaria</name>
    <dbReference type="NCBI Taxonomy" id="370345"/>
    <lineage>
        <taxon>Eukaryota</taxon>
        <taxon>Metazoa</taxon>
        <taxon>Spiralia</taxon>
        <taxon>Lophotrochozoa</taxon>
        <taxon>Mollusca</taxon>
        <taxon>Gastropoda</taxon>
        <taxon>Caenogastropoda</taxon>
        <taxon>Sorbeoconcha</taxon>
        <taxon>Cerithioidea</taxon>
        <taxon>Batillariidae</taxon>
        <taxon>Batillaria</taxon>
    </lineage>
</organism>
<accession>A0ABD0JXM7</accession>
<gene>
    <name evidence="1" type="ORF">BaRGS_00029263</name>
</gene>
<comment type="caution">
    <text evidence="1">The sequence shown here is derived from an EMBL/GenBank/DDBJ whole genome shotgun (WGS) entry which is preliminary data.</text>
</comment>
<evidence type="ECO:0000313" key="2">
    <source>
        <dbReference type="Proteomes" id="UP001519460"/>
    </source>
</evidence>
<dbReference type="AlphaFoldDB" id="A0ABD0JXM7"/>